<protein>
    <submittedName>
        <fullName evidence="1">Uncharacterized protein</fullName>
    </submittedName>
</protein>
<dbReference type="STRING" id="1903181.BTN85_1377"/>
<dbReference type="AlphaFoldDB" id="A0A1Q6DWZ1"/>
<evidence type="ECO:0000313" key="1">
    <source>
        <dbReference type="EMBL" id="OKY78873.1"/>
    </source>
</evidence>
<name>A0A1Q6DWZ1_METT1</name>
<evidence type="ECO:0000313" key="2">
    <source>
        <dbReference type="Proteomes" id="UP000185744"/>
    </source>
</evidence>
<sequence length="113" mass="12934">MIWNKGSQNSELTEEESLEVARKFVLNSPTYNFDGQNLTHVETLYPEIANKTNLYTFVFEFKSTHGGYGDRTGEPVTQVITPHTAHITVENGEVIKANLDQKWDMINQKMIQD</sequence>
<accession>A0A1Q6DWZ1</accession>
<proteinExistence type="predicted"/>
<dbReference type="Proteomes" id="UP000185744">
    <property type="component" value="Unassembled WGS sequence"/>
</dbReference>
<gene>
    <name evidence="1" type="ORF">BTN85_1377</name>
</gene>
<dbReference type="InParanoid" id="A0A1Q6DWZ1"/>
<dbReference type="EMBL" id="MSDW01000001">
    <property type="protein sequence ID" value="OKY78873.1"/>
    <property type="molecule type" value="Genomic_DNA"/>
</dbReference>
<reference evidence="1" key="1">
    <citation type="submission" date="2016-12" db="EMBL/GenBank/DDBJ databases">
        <title>Discovery of methanogenic haloarchaea.</title>
        <authorList>
            <person name="Sorokin D.Y."/>
            <person name="Makarova K.S."/>
            <person name="Abbas B."/>
            <person name="Ferrer M."/>
            <person name="Golyshin P.N."/>
        </authorList>
    </citation>
    <scope>NUCLEOTIDE SEQUENCE [LARGE SCALE GENOMIC DNA]</scope>
    <source>
        <strain evidence="1">HMET1</strain>
    </source>
</reference>
<comment type="caution">
    <text evidence="1">The sequence shown here is derived from an EMBL/GenBank/DDBJ whole genome shotgun (WGS) entry which is preliminary data.</text>
</comment>
<keyword evidence="2" id="KW-1185">Reference proteome</keyword>
<organism evidence="1 2">
    <name type="scientific">Methanohalarchaeum thermophilum</name>
    <dbReference type="NCBI Taxonomy" id="1903181"/>
    <lineage>
        <taxon>Archaea</taxon>
        <taxon>Methanobacteriati</taxon>
        <taxon>Methanobacteriota</taxon>
        <taxon>Methanonatronarchaeia</taxon>
        <taxon>Methanonatronarchaeales</taxon>
        <taxon>Methanonatronarchaeaceae</taxon>
        <taxon>Candidatus Methanohalarchaeum</taxon>
    </lineage>
</organism>